<dbReference type="PANTHER" id="PTHR36925">
    <property type="entry name" value="COBALT-PRECORRIN-6A REDUCTASE"/>
    <property type="match status" value="1"/>
</dbReference>
<comment type="pathway">
    <text evidence="1">Cofactor biosynthesis; adenosylcobalamin biosynthesis.</text>
</comment>
<dbReference type="NCBIfam" id="TIGR00715">
    <property type="entry name" value="precor6x_red"/>
    <property type="match status" value="1"/>
</dbReference>
<keyword evidence="3 4" id="KW-0560">Oxidoreductase</keyword>
<evidence type="ECO:0000256" key="1">
    <source>
        <dbReference type="ARBA" id="ARBA00004953"/>
    </source>
</evidence>
<protein>
    <submittedName>
        <fullName evidence="4">Cobalt-precorrin-6A reductase</fullName>
        <ecNumber evidence="4">1.3.1.106</ecNumber>
    </submittedName>
</protein>
<evidence type="ECO:0000256" key="3">
    <source>
        <dbReference type="ARBA" id="ARBA00023002"/>
    </source>
</evidence>
<dbReference type="GO" id="GO:0016491">
    <property type="term" value="F:oxidoreductase activity"/>
    <property type="evidence" value="ECO:0007669"/>
    <property type="project" value="UniProtKB-KW"/>
</dbReference>
<dbReference type="EC" id="1.3.1.106" evidence="4"/>
<evidence type="ECO:0000313" key="5">
    <source>
        <dbReference type="Proteomes" id="UP001191082"/>
    </source>
</evidence>
<sequence length="259" mass="27199">MVRPMSSHLPPVPILPRHLLLLAGSGEARAIAAGLADRGDLRVTASVLAPSLAGPLKVLTRTGGFGGDDGFAQYLDREGVTAVLDATHPFAARIGQRSAPICAARGIAYARVLRPAWQAQPGDRWTHVPDESAAGALLHAGQRVFATTGRATMEALVMKSPAQFLLRRRAAEPSPPPVANVSYVIGQGPFSVDDEIATLRAHRIDVLVAKNSGGTASRTKLDAARALGLPVILVDRPDQVQATTLTTVAQALAWVENLA</sequence>
<accession>A0ABY2XCV0</accession>
<dbReference type="InterPro" id="IPR003723">
    <property type="entry name" value="Precorrin-6x_reduct"/>
</dbReference>
<gene>
    <name evidence="4" type="ORF">FGK64_00155</name>
</gene>
<dbReference type="NCBIfam" id="NF005968">
    <property type="entry name" value="PRK08057.1-2"/>
    <property type="match status" value="1"/>
</dbReference>
<evidence type="ECO:0000313" key="4">
    <source>
        <dbReference type="EMBL" id="TMV14441.1"/>
    </source>
</evidence>
<keyword evidence="2" id="KW-0169">Cobalamin biosynthesis</keyword>
<dbReference type="EMBL" id="VCPC01000001">
    <property type="protein sequence ID" value="TMV14441.1"/>
    <property type="molecule type" value="Genomic_DNA"/>
</dbReference>
<name>A0ABY2XCV0_9RHOB</name>
<organism evidence="4 5">
    <name type="scientific">Arenibacterium halophilum</name>
    <dbReference type="NCBI Taxonomy" id="2583821"/>
    <lineage>
        <taxon>Bacteria</taxon>
        <taxon>Pseudomonadati</taxon>
        <taxon>Pseudomonadota</taxon>
        <taxon>Alphaproteobacteria</taxon>
        <taxon>Rhodobacterales</taxon>
        <taxon>Paracoccaceae</taxon>
        <taxon>Arenibacterium</taxon>
    </lineage>
</organism>
<evidence type="ECO:0000256" key="2">
    <source>
        <dbReference type="ARBA" id="ARBA00022573"/>
    </source>
</evidence>
<reference evidence="4 5" key="1">
    <citation type="submission" date="2019-05" db="EMBL/GenBank/DDBJ databases">
        <title>Marivita sp. nov. isolated from sea sediment.</title>
        <authorList>
            <person name="Kim W."/>
        </authorList>
    </citation>
    <scope>NUCLEOTIDE SEQUENCE [LARGE SCALE GENOMIC DNA]</scope>
    <source>
        <strain evidence="4 5">CAU 1492</strain>
    </source>
</reference>
<proteinExistence type="predicted"/>
<dbReference type="PANTHER" id="PTHR36925:SF1">
    <property type="entry name" value="COBALT-PRECORRIN-6A REDUCTASE"/>
    <property type="match status" value="1"/>
</dbReference>
<keyword evidence="5" id="KW-1185">Reference proteome</keyword>
<comment type="caution">
    <text evidence="4">The sequence shown here is derived from an EMBL/GenBank/DDBJ whole genome shotgun (WGS) entry which is preliminary data.</text>
</comment>
<dbReference type="Pfam" id="PF02571">
    <property type="entry name" value="CbiJ"/>
    <property type="match status" value="1"/>
</dbReference>
<dbReference type="PROSITE" id="PS51014">
    <property type="entry name" value="COBK_CBIJ"/>
    <property type="match status" value="1"/>
</dbReference>
<dbReference type="Proteomes" id="UP001191082">
    <property type="component" value="Unassembled WGS sequence"/>
</dbReference>